<proteinExistence type="predicted"/>
<gene>
    <name evidence="1" type="ORF">BV22DRAFT_1024895</name>
</gene>
<dbReference type="Proteomes" id="UP000790709">
    <property type="component" value="Unassembled WGS sequence"/>
</dbReference>
<comment type="caution">
    <text evidence="1">The sequence shown here is derived from an EMBL/GenBank/DDBJ whole genome shotgun (WGS) entry which is preliminary data.</text>
</comment>
<reference evidence="1" key="1">
    <citation type="journal article" date="2021" name="New Phytol.">
        <title>Evolutionary innovations through gain and loss of genes in the ectomycorrhizal Boletales.</title>
        <authorList>
            <person name="Wu G."/>
            <person name="Miyauchi S."/>
            <person name="Morin E."/>
            <person name="Kuo A."/>
            <person name="Drula E."/>
            <person name="Varga T."/>
            <person name="Kohler A."/>
            <person name="Feng B."/>
            <person name="Cao Y."/>
            <person name="Lipzen A."/>
            <person name="Daum C."/>
            <person name="Hundley H."/>
            <person name="Pangilinan J."/>
            <person name="Johnson J."/>
            <person name="Barry K."/>
            <person name="LaButti K."/>
            <person name="Ng V."/>
            <person name="Ahrendt S."/>
            <person name="Min B."/>
            <person name="Choi I.G."/>
            <person name="Park H."/>
            <person name="Plett J.M."/>
            <person name="Magnuson J."/>
            <person name="Spatafora J.W."/>
            <person name="Nagy L.G."/>
            <person name="Henrissat B."/>
            <person name="Grigoriev I.V."/>
            <person name="Yang Z.L."/>
            <person name="Xu J."/>
            <person name="Martin F.M."/>
        </authorList>
    </citation>
    <scope>NUCLEOTIDE SEQUENCE</scope>
    <source>
        <strain evidence="1">KUC20120723A-06</strain>
    </source>
</reference>
<protein>
    <submittedName>
        <fullName evidence="1">Uncharacterized protein</fullName>
    </submittedName>
</protein>
<sequence length="125" mass="14116">PHPDSIKLPTMGERPSGFWVITVGQEVGIFYDWNDVGRRTNHVSGAIQKKYPTFQEALQHYRRSYELQELSAVPVPNGPFWPKNCAWVPVATSPEPMLSPSPTSSDEIWSQLDDLSLYMSQAPID</sequence>
<evidence type="ECO:0000313" key="1">
    <source>
        <dbReference type="EMBL" id="KAH7918251.1"/>
    </source>
</evidence>
<organism evidence="1 2">
    <name type="scientific">Leucogyrophana mollusca</name>
    <dbReference type="NCBI Taxonomy" id="85980"/>
    <lineage>
        <taxon>Eukaryota</taxon>
        <taxon>Fungi</taxon>
        <taxon>Dikarya</taxon>
        <taxon>Basidiomycota</taxon>
        <taxon>Agaricomycotina</taxon>
        <taxon>Agaricomycetes</taxon>
        <taxon>Agaricomycetidae</taxon>
        <taxon>Boletales</taxon>
        <taxon>Boletales incertae sedis</taxon>
        <taxon>Leucogyrophana</taxon>
    </lineage>
</organism>
<name>A0ACB8AXZ6_9AGAM</name>
<keyword evidence="2" id="KW-1185">Reference proteome</keyword>
<accession>A0ACB8AXZ6</accession>
<dbReference type="EMBL" id="MU266821">
    <property type="protein sequence ID" value="KAH7918251.1"/>
    <property type="molecule type" value="Genomic_DNA"/>
</dbReference>
<evidence type="ECO:0000313" key="2">
    <source>
        <dbReference type="Proteomes" id="UP000790709"/>
    </source>
</evidence>
<feature type="non-terminal residue" evidence="1">
    <location>
        <position position="1"/>
    </location>
</feature>